<reference evidence="6 7" key="1">
    <citation type="submission" date="2019-06" db="EMBL/GenBank/DDBJ databases">
        <title>Sequencing the genomes of 1000 actinobacteria strains.</title>
        <authorList>
            <person name="Klenk H.-P."/>
        </authorList>
    </citation>
    <scope>NUCLEOTIDE SEQUENCE [LARGE SCALE GENOMIC DNA]</scope>
    <source>
        <strain evidence="6 7">DSM 25218</strain>
    </source>
</reference>
<evidence type="ECO:0000259" key="5">
    <source>
        <dbReference type="Pfam" id="PF02737"/>
    </source>
</evidence>
<dbReference type="InterPro" id="IPR029752">
    <property type="entry name" value="D-isomer_DH_CS1"/>
</dbReference>
<dbReference type="RefSeq" id="WP_141778851.1">
    <property type="nucleotide sequence ID" value="NZ_VFOV01000001.1"/>
</dbReference>
<dbReference type="PANTHER" id="PTHR48075">
    <property type="entry name" value="3-HYDROXYACYL-COA DEHYDROGENASE FAMILY PROTEIN"/>
    <property type="match status" value="1"/>
</dbReference>
<dbReference type="InterPro" id="IPR013328">
    <property type="entry name" value="6PGD_dom2"/>
</dbReference>
<dbReference type="InterPro" id="IPR006176">
    <property type="entry name" value="3-OHacyl-CoA_DH_NAD-bd"/>
</dbReference>
<evidence type="ECO:0000256" key="2">
    <source>
        <dbReference type="ARBA" id="ARBA00009463"/>
    </source>
</evidence>
<evidence type="ECO:0000256" key="1">
    <source>
        <dbReference type="ARBA" id="ARBA00005086"/>
    </source>
</evidence>
<protein>
    <submittedName>
        <fullName evidence="6">3-hydroxyacyl-CoA dehydrogenase</fullName>
    </submittedName>
</protein>
<accession>A0A543A253</accession>
<dbReference type="InterPro" id="IPR006108">
    <property type="entry name" value="3HC_DH_C"/>
</dbReference>
<comment type="caution">
    <text evidence="6">The sequence shown here is derived from an EMBL/GenBank/DDBJ whole genome shotgun (WGS) entry which is preliminary data.</text>
</comment>
<dbReference type="Pfam" id="PF00725">
    <property type="entry name" value="3HCDH"/>
    <property type="match status" value="1"/>
</dbReference>
<dbReference type="AlphaFoldDB" id="A0A543A253"/>
<feature type="domain" description="3-hydroxyacyl-CoA dehydrogenase C-terminal" evidence="4">
    <location>
        <begin position="192"/>
        <end position="261"/>
    </location>
</feature>
<dbReference type="Gene3D" id="3.40.50.720">
    <property type="entry name" value="NAD(P)-binding Rossmann-like Domain"/>
    <property type="match status" value="1"/>
</dbReference>
<keyword evidence="7" id="KW-1185">Reference proteome</keyword>
<dbReference type="SUPFAM" id="SSF48179">
    <property type="entry name" value="6-phosphogluconate dehydrogenase C-terminal domain-like"/>
    <property type="match status" value="1"/>
</dbReference>
<evidence type="ECO:0000259" key="4">
    <source>
        <dbReference type="Pfam" id="PF00725"/>
    </source>
</evidence>
<dbReference type="GO" id="GO:0016616">
    <property type="term" value="F:oxidoreductase activity, acting on the CH-OH group of donors, NAD or NADP as acceptor"/>
    <property type="evidence" value="ECO:0007669"/>
    <property type="project" value="InterPro"/>
</dbReference>
<dbReference type="InterPro" id="IPR036291">
    <property type="entry name" value="NAD(P)-bd_dom_sf"/>
</dbReference>
<name>A0A543A253_9ACTN</name>
<sequence>MRSGESVRTLGVVGTGAIGVSWVALGLEHGLDVVAWDPAAGAEERLRAQVSPLVEPQGRLRPSVSRPTQSAGALRFADSLAEVGAAADLVLESGPERLDVKREIFAALDAAAAPDVLLTSSSSGLMPSTFQDACTHHSERVLVVHPFNPPHLVPLVEVVGGSATAPEAVEAALDTLRHLGKRPIHIRREVPGHVANRLQAALWREAYHLVDQGIVSVADIDTAIADGPGLRWSLLGPFATQHLSGGPGGLSHVLEHLGPPMVDWWDDLGHPELTAGLVEKLVDGVDDELDGTSADDLVARRDQALRRLLEIKTDLGLS</sequence>
<dbReference type="Pfam" id="PF02737">
    <property type="entry name" value="3HCDH_N"/>
    <property type="match status" value="1"/>
</dbReference>
<evidence type="ECO:0000256" key="3">
    <source>
        <dbReference type="ARBA" id="ARBA00023002"/>
    </source>
</evidence>
<dbReference type="GO" id="GO:0070403">
    <property type="term" value="F:NAD+ binding"/>
    <property type="evidence" value="ECO:0007669"/>
    <property type="project" value="InterPro"/>
</dbReference>
<gene>
    <name evidence="6" type="ORF">FB381_0528</name>
</gene>
<dbReference type="InterPro" id="IPR008927">
    <property type="entry name" value="6-PGluconate_DH-like_C_sf"/>
</dbReference>
<dbReference type="GO" id="GO:0006631">
    <property type="term" value="P:fatty acid metabolic process"/>
    <property type="evidence" value="ECO:0007669"/>
    <property type="project" value="InterPro"/>
</dbReference>
<dbReference type="EMBL" id="VFOV01000001">
    <property type="protein sequence ID" value="TQL66664.1"/>
    <property type="molecule type" value="Genomic_DNA"/>
</dbReference>
<comment type="similarity">
    <text evidence="2">Belongs to the 3-hydroxyacyl-CoA dehydrogenase family.</text>
</comment>
<dbReference type="SUPFAM" id="SSF51735">
    <property type="entry name" value="NAD(P)-binding Rossmann-fold domains"/>
    <property type="match status" value="1"/>
</dbReference>
<dbReference type="Gene3D" id="1.10.1040.10">
    <property type="entry name" value="N-(1-d-carboxylethyl)-l-norvaline Dehydrogenase, domain 2"/>
    <property type="match status" value="1"/>
</dbReference>
<dbReference type="OrthoDB" id="9771883at2"/>
<proteinExistence type="inferred from homology"/>
<evidence type="ECO:0000313" key="6">
    <source>
        <dbReference type="EMBL" id="TQL66664.1"/>
    </source>
</evidence>
<keyword evidence="3" id="KW-0560">Oxidoreductase</keyword>
<organism evidence="6 7">
    <name type="scientific">Nocardioides albertanoniae</name>
    <dbReference type="NCBI Taxonomy" id="1175486"/>
    <lineage>
        <taxon>Bacteria</taxon>
        <taxon>Bacillati</taxon>
        <taxon>Actinomycetota</taxon>
        <taxon>Actinomycetes</taxon>
        <taxon>Propionibacteriales</taxon>
        <taxon>Nocardioidaceae</taxon>
        <taxon>Nocardioides</taxon>
    </lineage>
</organism>
<dbReference type="PANTHER" id="PTHR48075:SF5">
    <property type="entry name" value="3-HYDROXYBUTYRYL-COA DEHYDROGENASE"/>
    <property type="match status" value="1"/>
</dbReference>
<dbReference type="PROSITE" id="PS00065">
    <property type="entry name" value="D_2_HYDROXYACID_DH_1"/>
    <property type="match status" value="1"/>
</dbReference>
<feature type="domain" description="3-hydroxyacyl-CoA dehydrogenase NAD binding" evidence="5">
    <location>
        <begin position="10"/>
        <end position="188"/>
    </location>
</feature>
<comment type="pathway">
    <text evidence="1">Lipid metabolism; butanoate metabolism.</text>
</comment>
<dbReference type="Proteomes" id="UP000320209">
    <property type="component" value="Unassembled WGS sequence"/>
</dbReference>
<evidence type="ECO:0000313" key="7">
    <source>
        <dbReference type="Proteomes" id="UP000320209"/>
    </source>
</evidence>